<gene>
    <name evidence="1" type="ORF">ELS17_09545</name>
</gene>
<dbReference type="AlphaFoldDB" id="A0A482Y010"/>
<dbReference type="OrthoDB" id="156156at2157"/>
<organism evidence="1 2">
    <name type="scientific">Natrinema altunense</name>
    <dbReference type="NCBI Taxonomy" id="222984"/>
    <lineage>
        <taxon>Archaea</taxon>
        <taxon>Methanobacteriati</taxon>
        <taxon>Methanobacteriota</taxon>
        <taxon>Stenosarchaea group</taxon>
        <taxon>Halobacteria</taxon>
        <taxon>Halobacteriales</taxon>
        <taxon>Natrialbaceae</taxon>
        <taxon>Natrinema</taxon>
    </lineage>
</organism>
<dbReference type="EMBL" id="SHMR01000001">
    <property type="protein sequence ID" value="RZH69628.1"/>
    <property type="molecule type" value="Genomic_DNA"/>
</dbReference>
<name>A0A482Y010_9EURY</name>
<dbReference type="InterPro" id="IPR045940">
    <property type="entry name" value="DUF6360"/>
</dbReference>
<dbReference type="RefSeq" id="WP_130170423.1">
    <property type="nucleotide sequence ID" value="NZ_SHMR01000001.1"/>
</dbReference>
<dbReference type="Proteomes" id="UP000292704">
    <property type="component" value="Unassembled WGS sequence"/>
</dbReference>
<proteinExistence type="predicted"/>
<evidence type="ECO:0000313" key="1">
    <source>
        <dbReference type="EMBL" id="RZH69628.1"/>
    </source>
</evidence>
<dbReference type="Pfam" id="PF19887">
    <property type="entry name" value="DUF6360"/>
    <property type="match status" value="1"/>
</dbReference>
<comment type="caution">
    <text evidence="1">The sequence shown here is derived from an EMBL/GenBank/DDBJ whole genome shotgun (WGS) entry which is preliminary data.</text>
</comment>
<sequence length="97" mass="10683">MSDRLLTVNAYTTLDYVEGKAIGEAFEWESAAVVNATADREDPDAVRLQVELDNLSEEHVPKHMAELELTPTQARALAADLETHADRVDDAGNCKSR</sequence>
<accession>A0A482Y010</accession>
<protein>
    <submittedName>
        <fullName evidence="1">Uncharacterized protein</fullName>
    </submittedName>
</protein>
<reference evidence="1 2" key="1">
    <citation type="submission" date="2019-02" db="EMBL/GenBank/DDBJ databases">
        <title>Genome analysis provides insights into bioremediation potentialities and Haloocin production by Natrinema altunense strain 4.1R isolated from Chott Douz in Tunisian desert.</title>
        <authorList>
            <person name="Najjari A."/>
            <person name="Youssef N."/>
            <person name="Ben Dhia O."/>
            <person name="Ferjani R."/>
            <person name="El Hidri D."/>
            <person name="Ouzari H.I."/>
            <person name="Cherif A."/>
        </authorList>
    </citation>
    <scope>NUCLEOTIDE SEQUENCE [LARGE SCALE GENOMIC DNA]</scope>
    <source>
        <strain evidence="1 2">4.1R</strain>
    </source>
</reference>
<evidence type="ECO:0000313" key="2">
    <source>
        <dbReference type="Proteomes" id="UP000292704"/>
    </source>
</evidence>